<keyword evidence="2" id="KW-0812">Transmembrane</keyword>
<evidence type="ECO:0000256" key="1">
    <source>
        <dbReference type="SAM" id="MobiDB-lite"/>
    </source>
</evidence>
<dbReference type="STRING" id="765440.A0A0C3G363"/>
<evidence type="ECO:0000313" key="5">
    <source>
        <dbReference type="Proteomes" id="UP000054166"/>
    </source>
</evidence>
<dbReference type="InParanoid" id="A0A0C3G363"/>
<keyword evidence="5" id="KW-1185">Reference proteome</keyword>
<reference evidence="4 5" key="1">
    <citation type="submission" date="2014-04" db="EMBL/GenBank/DDBJ databases">
        <authorList>
            <consortium name="DOE Joint Genome Institute"/>
            <person name="Kuo A."/>
            <person name="Tarkka M."/>
            <person name="Buscot F."/>
            <person name="Kohler A."/>
            <person name="Nagy L.G."/>
            <person name="Floudas D."/>
            <person name="Copeland A."/>
            <person name="Barry K.W."/>
            <person name="Cichocki N."/>
            <person name="Veneault-Fourrey C."/>
            <person name="LaButti K."/>
            <person name="Lindquist E.A."/>
            <person name="Lipzen A."/>
            <person name="Lundell T."/>
            <person name="Morin E."/>
            <person name="Murat C."/>
            <person name="Sun H."/>
            <person name="Tunlid A."/>
            <person name="Henrissat B."/>
            <person name="Grigoriev I.V."/>
            <person name="Hibbett D.S."/>
            <person name="Martin F."/>
            <person name="Nordberg H.P."/>
            <person name="Cantor M.N."/>
            <person name="Hua S.X."/>
        </authorList>
    </citation>
    <scope>NUCLEOTIDE SEQUENCE [LARGE SCALE GENOMIC DNA]</scope>
    <source>
        <strain evidence="4 5">F 1598</strain>
    </source>
</reference>
<feature type="domain" description="DUF7719" evidence="3">
    <location>
        <begin position="119"/>
        <end position="187"/>
    </location>
</feature>
<dbReference type="Proteomes" id="UP000054166">
    <property type="component" value="Unassembled WGS sequence"/>
</dbReference>
<sequence length="189" mass="21783">MVERRKATTKTPEPPQELEISEDEQWRLINETGILKEAIPRRNTATLDSEDTPLAEEIFGAVTLIIPFSFLLFLFDILIHHQYGRQPTFGEFADRLIPSVPILSVFIFYTTRYKHTRKMQAFFFSLSLIIGPRMLWLISRGSWLVNMQQCPPLATIWVYTIVQLDLLPAVVGLTVVAGWVKWQGLKFTS</sequence>
<organism evidence="4 5">
    <name type="scientific">Piloderma croceum (strain F 1598)</name>
    <dbReference type="NCBI Taxonomy" id="765440"/>
    <lineage>
        <taxon>Eukaryota</taxon>
        <taxon>Fungi</taxon>
        <taxon>Dikarya</taxon>
        <taxon>Basidiomycota</taxon>
        <taxon>Agaricomycotina</taxon>
        <taxon>Agaricomycetes</taxon>
        <taxon>Agaricomycetidae</taxon>
        <taxon>Atheliales</taxon>
        <taxon>Atheliaceae</taxon>
        <taxon>Piloderma</taxon>
    </lineage>
</organism>
<evidence type="ECO:0000313" key="4">
    <source>
        <dbReference type="EMBL" id="KIM90705.1"/>
    </source>
</evidence>
<keyword evidence="2" id="KW-0472">Membrane</keyword>
<gene>
    <name evidence="4" type="ORF">PILCRDRAFT_59483</name>
</gene>
<proteinExistence type="predicted"/>
<accession>A0A0C3G363</accession>
<dbReference type="InterPro" id="IPR056136">
    <property type="entry name" value="DUF7719"/>
</dbReference>
<name>A0A0C3G363_PILCF</name>
<dbReference type="HOGENOM" id="CLU_074873_1_0_1"/>
<evidence type="ECO:0000256" key="2">
    <source>
        <dbReference type="SAM" id="Phobius"/>
    </source>
</evidence>
<feature type="transmembrane region" description="Helical" evidence="2">
    <location>
        <begin position="158"/>
        <end position="180"/>
    </location>
</feature>
<feature type="transmembrane region" description="Helical" evidence="2">
    <location>
        <begin position="121"/>
        <end position="138"/>
    </location>
</feature>
<keyword evidence="2" id="KW-1133">Transmembrane helix</keyword>
<evidence type="ECO:0000259" key="3">
    <source>
        <dbReference type="Pfam" id="PF24841"/>
    </source>
</evidence>
<reference evidence="5" key="2">
    <citation type="submission" date="2015-01" db="EMBL/GenBank/DDBJ databases">
        <title>Evolutionary Origins and Diversification of the Mycorrhizal Mutualists.</title>
        <authorList>
            <consortium name="DOE Joint Genome Institute"/>
            <consortium name="Mycorrhizal Genomics Consortium"/>
            <person name="Kohler A."/>
            <person name="Kuo A."/>
            <person name="Nagy L.G."/>
            <person name="Floudas D."/>
            <person name="Copeland A."/>
            <person name="Barry K.W."/>
            <person name="Cichocki N."/>
            <person name="Veneault-Fourrey C."/>
            <person name="LaButti K."/>
            <person name="Lindquist E.A."/>
            <person name="Lipzen A."/>
            <person name="Lundell T."/>
            <person name="Morin E."/>
            <person name="Murat C."/>
            <person name="Riley R."/>
            <person name="Ohm R."/>
            <person name="Sun H."/>
            <person name="Tunlid A."/>
            <person name="Henrissat B."/>
            <person name="Grigoriev I.V."/>
            <person name="Hibbett D.S."/>
            <person name="Martin F."/>
        </authorList>
    </citation>
    <scope>NUCLEOTIDE SEQUENCE [LARGE SCALE GENOMIC DNA]</scope>
    <source>
        <strain evidence="5">F 1598</strain>
    </source>
</reference>
<dbReference type="EMBL" id="KN832972">
    <property type="protein sequence ID" value="KIM90705.1"/>
    <property type="molecule type" value="Genomic_DNA"/>
</dbReference>
<feature type="transmembrane region" description="Helical" evidence="2">
    <location>
        <begin position="58"/>
        <end position="80"/>
    </location>
</feature>
<protein>
    <recommendedName>
        <fullName evidence="3">DUF7719 domain-containing protein</fullName>
    </recommendedName>
</protein>
<dbReference type="OrthoDB" id="5597489at2759"/>
<dbReference type="PANTHER" id="PTHR37846">
    <property type="entry name" value="YALI0B21296P"/>
    <property type="match status" value="1"/>
</dbReference>
<feature type="transmembrane region" description="Helical" evidence="2">
    <location>
        <begin position="92"/>
        <end position="109"/>
    </location>
</feature>
<feature type="region of interest" description="Disordered" evidence="1">
    <location>
        <begin position="1"/>
        <end position="20"/>
    </location>
</feature>
<dbReference type="AlphaFoldDB" id="A0A0C3G363"/>
<dbReference type="Pfam" id="PF24841">
    <property type="entry name" value="DUF7719"/>
    <property type="match status" value="1"/>
</dbReference>
<dbReference type="PANTHER" id="PTHR37846:SF1">
    <property type="entry name" value="DEACETYLASE-LIKE PROTEIN"/>
    <property type="match status" value="1"/>
</dbReference>